<dbReference type="RefSeq" id="WP_065856746.1">
    <property type="nucleotide sequence ID" value="NZ_LYPC01000027.1"/>
</dbReference>
<feature type="transmembrane region" description="Helical" evidence="1">
    <location>
        <begin position="49"/>
        <end position="71"/>
    </location>
</feature>
<evidence type="ECO:0000313" key="2">
    <source>
        <dbReference type="EMBL" id="OCT12444.1"/>
    </source>
</evidence>
<dbReference type="AlphaFoldDB" id="A0A1C0ZWF0"/>
<proteinExistence type="predicted"/>
<name>A0A1C0ZWF0_9BACL</name>
<feature type="transmembrane region" description="Helical" evidence="1">
    <location>
        <begin position="83"/>
        <end position="103"/>
    </location>
</feature>
<feature type="transmembrane region" description="Helical" evidence="1">
    <location>
        <begin position="109"/>
        <end position="131"/>
    </location>
</feature>
<keyword evidence="1" id="KW-0812">Transmembrane</keyword>
<evidence type="ECO:0000256" key="1">
    <source>
        <dbReference type="SAM" id="Phobius"/>
    </source>
</evidence>
<gene>
    <name evidence="2" type="ORF">A8709_31965</name>
</gene>
<keyword evidence="1" id="KW-1133">Transmembrane helix</keyword>
<dbReference type="STRING" id="512399.A8709_31965"/>
<reference evidence="3" key="1">
    <citation type="submission" date="2016-05" db="EMBL/GenBank/DDBJ databases">
        <title>Paenibacillus oryzae. sp. nov., isolated from the rice root.</title>
        <authorList>
            <person name="Zhang J."/>
            <person name="Zhang X."/>
        </authorList>
    </citation>
    <scope>NUCLEOTIDE SEQUENCE [LARGE SCALE GENOMIC DNA]</scope>
    <source>
        <strain evidence="3">KCTC13222</strain>
    </source>
</reference>
<accession>A0A1C0ZWF0</accession>
<sequence>MSEQKSVRKFHFIAVVLGLAVDNIGTLLSSGLIGSLFFANSTEQDVSAIYSNAALMIFLLVLGLFWTFLGGFLTAKVAKRGELFNAAIIGVIGAGIGFDSILTNDGVPLWYEWIGFVAIVPVALIGGYLALKRKKTT</sequence>
<keyword evidence="1" id="KW-0472">Membrane</keyword>
<keyword evidence="3" id="KW-1185">Reference proteome</keyword>
<comment type="caution">
    <text evidence="2">The sequence shown here is derived from an EMBL/GenBank/DDBJ whole genome shotgun (WGS) entry which is preliminary data.</text>
</comment>
<evidence type="ECO:0000313" key="3">
    <source>
        <dbReference type="Proteomes" id="UP000093309"/>
    </source>
</evidence>
<dbReference type="EMBL" id="LYPC01000027">
    <property type="protein sequence ID" value="OCT12444.1"/>
    <property type="molecule type" value="Genomic_DNA"/>
</dbReference>
<organism evidence="2 3">
    <name type="scientific">Paenibacillus pectinilyticus</name>
    <dbReference type="NCBI Taxonomy" id="512399"/>
    <lineage>
        <taxon>Bacteria</taxon>
        <taxon>Bacillati</taxon>
        <taxon>Bacillota</taxon>
        <taxon>Bacilli</taxon>
        <taxon>Bacillales</taxon>
        <taxon>Paenibacillaceae</taxon>
        <taxon>Paenibacillus</taxon>
    </lineage>
</organism>
<protein>
    <submittedName>
        <fullName evidence="2">Uncharacterized protein</fullName>
    </submittedName>
</protein>
<dbReference type="Proteomes" id="UP000093309">
    <property type="component" value="Unassembled WGS sequence"/>
</dbReference>
<feature type="transmembrane region" description="Helical" evidence="1">
    <location>
        <begin position="12"/>
        <end position="37"/>
    </location>
</feature>
<dbReference type="OrthoDB" id="2615483at2"/>